<protein>
    <submittedName>
        <fullName evidence="4">Peptidase M16</fullName>
    </submittedName>
</protein>
<dbReference type="GO" id="GO:0046872">
    <property type="term" value="F:metal ion binding"/>
    <property type="evidence" value="ECO:0007669"/>
    <property type="project" value="InterPro"/>
</dbReference>
<dbReference type="AlphaFoldDB" id="A0A419S5K7"/>
<dbReference type="InterPro" id="IPR011765">
    <property type="entry name" value="Pept_M16_N"/>
</dbReference>
<dbReference type="RefSeq" id="WP_120181630.1">
    <property type="nucleotide sequence ID" value="NZ_MBTA01000023.1"/>
</dbReference>
<evidence type="ECO:0000313" key="4">
    <source>
        <dbReference type="EMBL" id="RKD16134.1"/>
    </source>
</evidence>
<evidence type="ECO:0000313" key="5">
    <source>
        <dbReference type="Proteomes" id="UP000283433"/>
    </source>
</evidence>
<organism evidence="4 5">
    <name type="scientific">Pelobium manganitolerans</name>
    <dbReference type="NCBI Taxonomy" id="1842495"/>
    <lineage>
        <taxon>Bacteria</taxon>
        <taxon>Pseudomonadati</taxon>
        <taxon>Bacteroidota</taxon>
        <taxon>Sphingobacteriia</taxon>
        <taxon>Sphingobacteriales</taxon>
        <taxon>Sphingobacteriaceae</taxon>
        <taxon>Pelobium</taxon>
    </lineage>
</organism>
<evidence type="ECO:0000259" key="3">
    <source>
        <dbReference type="Pfam" id="PF05193"/>
    </source>
</evidence>
<proteinExistence type="predicted"/>
<reference evidence="4 5" key="1">
    <citation type="submission" date="2016-07" db="EMBL/GenBank/DDBJ databases">
        <title>Genome of Pelobium manganitolerans.</title>
        <authorList>
            <person name="Wu S."/>
            <person name="Wang G."/>
        </authorList>
    </citation>
    <scope>NUCLEOTIDE SEQUENCE [LARGE SCALE GENOMIC DNA]</scope>
    <source>
        <strain evidence="4 5">YS-25</strain>
    </source>
</reference>
<dbReference type="Proteomes" id="UP000283433">
    <property type="component" value="Unassembled WGS sequence"/>
</dbReference>
<dbReference type="Gene3D" id="3.30.830.10">
    <property type="entry name" value="Metalloenzyme, LuxS/M16 peptidase-like"/>
    <property type="match status" value="2"/>
</dbReference>
<dbReference type="SUPFAM" id="SSF63411">
    <property type="entry name" value="LuxS/MPP-like metallohydrolase"/>
    <property type="match status" value="2"/>
</dbReference>
<dbReference type="EMBL" id="MBTA01000023">
    <property type="protein sequence ID" value="RKD16134.1"/>
    <property type="molecule type" value="Genomic_DNA"/>
</dbReference>
<dbReference type="PANTHER" id="PTHR11851:SF224">
    <property type="entry name" value="PROCESSING PROTEASE"/>
    <property type="match status" value="1"/>
</dbReference>
<accession>A0A419S5K7</accession>
<feature type="coiled-coil region" evidence="1">
    <location>
        <begin position="131"/>
        <end position="158"/>
    </location>
</feature>
<comment type="caution">
    <text evidence="4">The sequence shown here is derived from an EMBL/GenBank/DDBJ whole genome shotgun (WGS) entry which is preliminary data.</text>
</comment>
<dbReference type="Pfam" id="PF05193">
    <property type="entry name" value="Peptidase_M16_C"/>
    <property type="match status" value="1"/>
</dbReference>
<keyword evidence="1" id="KW-0175">Coiled coil</keyword>
<dbReference type="OrthoDB" id="9811314at2"/>
<dbReference type="InterPro" id="IPR011249">
    <property type="entry name" value="Metalloenz_LuxS/M16"/>
</dbReference>
<evidence type="ECO:0000259" key="2">
    <source>
        <dbReference type="Pfam" id="PF00675"/>
    </source>
</evidence>
<keyword evidence="5" id="KW-1185">Reference proteome</keyword>
<name>A0A419S5K7_9SPHI</name>
<dbReference type="InterPro" id="IPR050361">
    <property type="entry name" value="MPP/UQCRC_Complex"/>
</dbReference>
<feature type="domain" description="Peptidase M16 N-terminal" evidence="2">
    <location>
        <begin position="63"/>
        <end position="152"/>
    </location>
</feature>
<sequence>MTLNRTQQPPFKQVEQINFVEARPHQLQNGIPVYVINAGEQNLVRLEFIFENSNWDAHKPLLAGLTNAMLSEGTHALSSAEIASKIDYYGAFFQAEATPDHSILTLYSLNKYLPQTLPVIKEMLSGSIFPQKELDVQLRNQKQKLKLALEKNAVLARRDFANALFGDTPYGITATQEDYDKVLRDDLIAHYQAVYQPNNCVIVASGKILDETIVLLNELFGQLKSTGEQVSPDYTPHSAQERLHYTEKPEALQSAIRIGTIAMQRKHPDFVGMQVLNTALGGYFGSRLMSNIREDKGYTYGIGSGLASLQHGAYFFIATEVGVDVTAATLREIEFEVERLKNELIAPQELDLIRNFMVGSLLGSLENAFSHADKFKNLHFSGLDYSYYQHYVNTVKTIQAHELQALAQRYFDYNNFHKVVVGKM</sequence>
<dbReference type="InterPro" id="IPR007863">
    <property type="entry name" value="Peptidase_M16_C"/>
</dbReference>
<gene>
    <name evidence="4" type="ORF">BCY91_04415</name>
</gene>
<dbReference type="Pfam" id="PF00675">
    <property type="entry name" value="Peptidase_M16"/>
    <property type="match status" value="1"/>
</dbReference>
<dbReference type="PANTHER" id="PTHR11851">
    <property type="entry name" value="METALLOPROTEASE"/>
    <property type="match status" value="1"/>
</dbReference>
<evidence type="ECO:0000256" key="1">
    <source>
        <dbReference type="SAM" id="Coils"/>
    </source>
</evidence>
<feature type="domain" description="Peptidase M16 C-terminal" evidence="3">
    <location>
        <begin position="184"/>
        <end position="355"/>
    </location>
</feature>